<proteinExistence type="predicted"/>
<sequence>MKSFICALFFVSLSLNAQTGLTIVVESADKGEALPFATVTVPGGEVFITDIDGRINLQAQHGHVTVSYTGYKTQKADTGNRKSIIVRLEPRIEQLARLVIDRDNPANAIIREAIKRKNTNDPLKKLNTFRYTTYEKLTVTANPDSISEKLDSVYVYEKAGRRFKKIDSTDFKFKRLVEKRHLYQTEKISGFSFNRAQGLKENILAIRMAGFKEPLYEVISLKLQPYSIYGDIELAESRCRGPLTENAPYRFRVLDTVAILGRDTYAVFFTPKRKSKKFRLEGILYIDVQTYGVAKALLRVKNALDITANQEFIFNTQEKLWFPERHFLKVTKGNSKRDIRILGETITFDASDEEARTRKKEPSDFVYLVSEGYSYDIEFNIPLTIRRPSVEVEVSRDASSRDEHYWNRYRKDTLDARSTVTYPALDSIVKKENYEKLIFLGRRVLNGYFPAGFVDIDLRHLIRYNVHEGFRPGIGGITNSKFSEIFRISAYGGYGTRDGRFKYSLGAAIRIGKFSNTWIGGSYTDDLMEIGSIRFETDKKIFRIIDNRPLNISTFYNYQTWQTYIESRKIAKTEARLQLDRTWVEPRFDYAFVPGNTPYRIFNITMATASIQWNPFSQFMQTPNGRIETEKRFPKFAFQYSQSIEGLLKSNFTFSKLDFRTEYEKKYLNGHKTTLLMQTGIAIGETPLTHLYSLMPNSRDRETILARLRFAGKNSFETMYFNEFFSSRYMILQARHGLPKYNLFGKINLAPVLVTRFAWGDMDDSEKHTGVIFNTLEKGYYESGFELNEIYKVIGLSGFYRYGPYHLPKFNKNIAVKVSVTINLF</sequence>
<evidence type="ECO:0000256" key="1">
    <source>
        <dbReference type="SAM" id="SignalP"/>
    </source>
</evidence>
<comment type="caution">
    <text evidence="2">The sequence shown here is derived from an EMBL/GenBank/DDBJ whole genome shotgun (WGS) entry which is preliminary data.</text>
</comment>
<evidence type="ECO:0000313" key="3">
    <source>
        <dbReference type="Proteomes" id="UP000216605"/>
    </source>
</evidence>
<reference evidence="2 3" key="1">
    <citation type="submission" date="2017-07" db="EMBL/GenBank/DDBJ databases">
        <title>Flavobacterium cyanobacteriorum sp. nov., isolated from cyanobacterial aggregates in a eutrophic lake.</title>
        <authorList>
            <person name="Cai H."/>
        </authorList>
    </citation>
    <scope>NUCLEOTIDE SEQUENCE [LARGE SCALE GENOMIC DNA]</scope>
    <source>
        <strain evidence="2 3">TH021</strain>
    </source>
</reference>
<dbReference type="Proteomes" id="UP000216605">
    <property type="component" value="Unassembled WGS sequence"/>
</dbReference>
<dbReference type="Pfam" id="PF18939">
    <property type="entry name" value="DUF5686"/>
    <property type="match status" value="1"/>
</dbReference>
<evidence type="ECO:0000313" key="2">
    <source>
        <dbReference type="EMBL" id="OYQ35680.1"/>
    </source>
</evidence>
<name>A0A255Z4V9_9FLAO</name>
<accession>A0A255Z4V9</accession>
<dbReference type="InterPro" id="IPR043741">
    <property type="entry name" value="DUF5686"/>
</dbReference>
<feature type="signal peptide" evidence="1">
    <location>
        <begin position="1"/>
        <end position="17"/>
    </location>
</feature>
<evidence type="ECO:0008006" key="4">
    <source>
        <dbReference type="Google" id="ProtNLM"/>
    </source>
</evidence>
<dbReference type="RefSeq" id="WP_094415432.1">
    <property type="nucleotide sequence ID" value="NZ_NOXV01000281.1"/>
</dbReference>
<organism evidence="2 3">
    <name type="scientific">Flavobacterium cyanobacteriorum</name>
    <dbReference type="NCBI Taxonomy" id="2022802"/>
    <lineage>
        <taxon>Bacteria</taxon>
        <taxon>Pseudomonadati</taxon>
        <taxon>Bacteroidota</taxon>
        <taxon>Flavobacteriia</taxon>
        <taxon>Flavobacteriales</taxon>
        <taxon>Flavobacteriaceae</taxon>
        <taxon>Flavobacterium</taxon>
    </lineage>
</organism>
<protein>
    <recommendedName>
        <fullName evidence="4">Carboxypeptidase-like regulatory domain-containing protein</fullName>
    </recommendedName>
</protein>
<dbReference type="EMBL" id="NOXV01000281">
    <property type="protein sequence ID" value="OYQ35680.1"/>
    <property type="molecule type" value="Genomic_DNA"/>
</dbReference>
<feature type="chain" id="PRO_5012491109" description="Carboxypeptidase-like regulatory domain-containing protein" evidence="1">
    <location>
        <begin position="18"/>
        <end position="825"/>
    </location>
</feature>
<keyword evidence="3" id="KW-1185">Reference proteome</keyword>
<dbReference type="AlphaFoldDB" id="A0A255Z4V9"/>
<keyword evidence="1" id="KW-0732">Signal</keyword>
<gene>
    <name evidence="2" type="ORF">CHU92_10730</name>
</gene>
<dbReference type="OrthoDB" id="604691at2"/>